<evidence type="ECO:0000259" key="1">
    <source>
        <dbReference type="SMART" id="SM00507"/>
    </source>
</evidence>
<keyword evidence="2" id="KW-0255">Endonuclease</keyword>
<sequence length="130" mass="15206">MQNETVLNEIASIEDTDDDAYSAKEGTVLLKWHKYRERNRKLVQKKKESVLKKEGHLACQVCGFRYDRVYGSLGNGYIECHHVRPVHLMKPDERTTLNDLALVCANCHRMLHRDLTLSLEELKRKLKQEI</sequence>
<dbReference type="EMBL" id="JALPRF010000012">
    <property type="protein sequence ID" value="MCK8495878.1"/>
    <property type="molecule type" value="Genomic_DNA"/>
</dbReference>
<protein>
    <submittedName>
        <fullName evidence="2">HNH endonuclease</fullName>
    </submittedName>
</protein>
<dbReference type="Gene3D" id="1.10.30.50">
    <property type="match status" value="1"/>
</dbReference>
<keyword evidence="3" id="KW-1185">Reference proteome</keyword>
<dbReference type="RefSeq" id="WP_248480668.1">
    <property type="nucleotide sequence ID" value="NZ_JALPRF010000012.1"/>
</dbReference>
<dbReference type="InterPro" id="IPR003615">
    <property type="entry name" value="HNH_nuc"/>
</dbReference>
<organism evidence="2 3">
    <name type="scientific">Spirosoma liriopis</name>
    <dbReference type="NCBI Taxonomy" id="2937440"/>
    <lineage>
        <taxon>Bacteria</taxon>
        <taxon>Pseudomonadati</taxon>
        <taxon>Bacteroidota</taxon>
        <taxon>Cytophagia</taxon>
        <taxon>Cytophagales</taxon>
        <taxon>Cytophagaceae</taxon>
        <taxon>Spirosoma</taxon>
    </lineage>
</organism>
<dbReference type="Proteomes" id="UP001202180">
    <property type="component" value="Unassembled WGS sequence"/>
</dbReference>
<dbReference type="InterPro" id="IPR002711">
    <property type="entry name" value="HNH"/>
</dbReference>
<comment type="caution">
    <text evidence="2">The sequence shown here is derived from an EMBL/GenBank/DDBJ whole genome shotgun (WGS) entry which is preliminary data.</text>
</comment>
<accession>A0ABT0HW90</accession>
<evidence type="ECO:0000313" key="3">
    <source>
        <dbReference type="Proteomes" id="UP001202180"/>
    </source>
</evidence>
<evidence type="ECO:0000313" key="2">
    <source>
        <dbReference type="EMBL" id="MCK8495878.1"/>
    </source>
</evidence>
<dbReference type="CDD" id="cd00085">
    <property type="entry name" value="HNHc"/>
    <property type="match status" value="1"/>
</dbReference>
<keyword evidence="2" id="KW-0378">Hydrolase</keyword>
<feature type="domain" description="HNH nuclease" evidence="1">
    <location>
        <begin position="46"/>
        <end position="109"/>
    </location>
</feature>
<reference evidence="2 3" key="1">
    <citation type="submission" date="2022-04" db="EMBL/GenBank/DDBJ databases">
        <title>Spirosoma sp. strain RP8 genome sequencing and assembly.</title>
        <authorList>
            <person name="Jung Y."/>
        </authorList>
    </citation>
    <scope>NUCLEOTIDE SEQUENCE [LARGE SCALE GENOMIC DNA]</scope>
    <source>
        <strain evidence="2 3">RP8</strain>
    </source>
</reference>
<dbReference type="SMART" id="SM00507">
    <property type="entry name" value="HNHc"/>
    <property type="match status" value="1"/>
</dbReference>
<proteinExistence type="predicted"/>
<dbReference type="Pfam" id="PF01844">
    <property type="entry name" value="HNH"/>
    <property type="match status" value="1"/>
</dbReference>
<dbReference type="GO" id="GO:0004519">
    <property type="term" value="F:endonuclease activity"/>
    <property type="evidence" value="ECO:0007669"/>
    <property type="project" value="UniProtKB-KW"/>
</dbReference>
<gene>
    <name evidence="2" type="ORF">M0L20_28690</name>
</gene>
<name>A0ABT0HW90_9BACT</name>
<keyword evidence="2" id="KW-0540">Nuclease</keyword>